<evidence type="ECO:0000313" key="2">
    <source>
        <dbReference type="Proteomes" id="UP000277766"/>
    </source>
</evidence>
<dbReference type="Proteomes" id="UP000277766">
    <property type="component" value="Unassembled WGS sequence"/>
</dbReference>
<dbReference type="InterPro" id="IPR010985">
    <property type="entry name" value="Ribbon_hlx_hlx"/>
</dbReference>
<dbReference type="SUPFAM" id="SSF47598">
    <property type="entry name" value="Ribbon-helix-helix"/>
    <property type="match status" value="1"/>
</dbReference>
<keyword evidence="2" id="KW-1185">Reference proteome</keyword>
<accession>A0A431VI91</accession>
<protein>
    <submittedName>
        <fullName evidence="1">Uncharacterized protein</fullName>
    </submittedName>
</protein>
<dbReference type="GO" id="GO:0006355">
    <property type="term" value="P:regulation of DNA-templated transcription"/>
    <property type="evidence" value="ECO:0007669"/>
    <property type="project" value="InterPro"/>
</dbReference>
<dbReference type="OrthoDB" id="9948533at2"/>
<reference evidence="1 2" key="1">
    <citation type="submission" date="2018-12" db="EMBL/GenBank/DDBJ databases">
        <title>Deinococcus radiophilus ATCC 27603 genome sequencing and assembly.</title>
        <authorList>
            <person name="Maclea K.S."/>
            <person name="Maynard C.R."/>
        </authorList>
    </citation>
    <scope>NUCLEOTIDE SEQUENCE [LARGE SCALE GENOMIC DNA]</scope>
    <source>
        <strain evidence="1 2">ATCC 27603</strain>
    </source>
</reference>
<sequence>MTKKAGRPKAAPKRVTVTLSQHHAEELQRLAVEADVSLSALCAHVLERYAIQDRQLMTNDIIAQRLEAITERHAQDFAARFGDVLLRTAHETVAMRRQLMALTAVEQGKEAADQLKEATWQAAVKTLRPYTQRVRGEDESESASS</sequence>
<comment type="caution">
    <text evidence="1">The sequence shown here is derived from an EMBL/GenBank/DDBJ whole genome shotgun (WGS) entry which is preliminary data.</text>
</comment>
<organism evidence="1 2">
    <name type="scientific">Deinococcus radiophilus</name>
    <dbReference type="NCBI Taxonomy" id="32062"/>
    <lineage>
        <taxon>Bacteria</taxon>
        <taxon>Thermotogati</taxon>
        <taxon>Deinococcota</taxon>
        <taxon>Deinococci</taxon>
        <taxon>Deinococcales</taxon>
        <taxon>Deinococcaceae</taxon>
        <taxon>Deinococcus</taxon>
    </lineage>
</organism>
<dbReference type="AlphaFoldDB" id="A0A431VI91"/>
<dbReference type="EMBL" id="RXPE01000049">
    <property type="protein sequence ID" value="RTR21383.1"/>
    <property type="molecule type" value="Genomic_DNA"/>
</dbReference>
<evidence type="ECO:0000313" key="1">
    <source>
        <dbReference type="EMBL" id="RTR21383.1"/>
    </source>
</evidence>
<proteinExistence type="predicted"/>
<gene>
    <name evidence="1" type="ORF">EJ104_13000</name>
</gene>
<dbReference type="RefSeq" id="WP_126353472.1">
    <property type="nucleotide sequence ID" value="NZ_CP086386.1"/>
</dbReference>
<name>A0A431VI91_9DEIO</name>